<evidence type="ECO:0000259" key="4">
    <source>
        <dbReference type="PROSITE" id="PS51015"/>
    </source>
</evidence>
<reference evidence="6" key="1">
    <citation type="journal article" date="2017" name="Nat. Ecol. Evol.">
        <title>Genome expansion and lineage-specific genetic innovations in the forest pathogenic fungi Armillaria.</title>
        <authorList>
            <person name="Sipos G."/>
            <person name="Prasanna A.N."/>
            <person name="Walter M.C."/>
            <person name="O'Connor E."/>
            <person name="Balint B."/>
            <person name="Krizsan K."/>
            <person name="Kiss B."/>
            <person name="Hess J."/>
            <person name="Varga T."/>
            <person name="Slot J."/>
            <person name="Riley R."/>
            <person name="Boka B."/>
            <person name="Rigling D."/>
            <person name="Barry K."/>
            <person name="Lee J."/>
            <person name="Mihaltcheva S."/>
            <person name="LaButti K."/>
            <person name="Lipzen A."/>
            <person name="Waldron R."/>
            <person name="Moloney N.M."/>
            <person name="Sperisen C."/>
            <person name="Kredics L."/>
            <person name="Vagvoelgyi C."/>
            <person name="Patrignani A."/>
            <person name="Fitzpatrick D."/>
            <person name="Nagy I."/>
            <person name="Doyle S."/>
            <person name="Anderson J.B."/>
            <person name="Grigoriev I.V."/>
            <person name="Gueldener U."/>
            <person name="Muensterkoetter M."/>
            <person name="Nagy L.G."/>
        </authorList>
    </citation>
    <scope>NUCLEOTIDE SEQUENCE [LARGE SCALE GENOMIC DNA]</scope>
    <source>
        <strain evidence="6">C18/9</strain>
    </source>
</reference>
<feature type="compositionally biased region" description="Low complexity" evidence="3">
    <location>
        <begin position="204"/>
        <end position="223"/>
    </location>
</feature>
<dbReference type="SUPFAM" id="SSF88697">
    <property type="entry name" value="PUA domain-like"/>
    <property type="match status" value="1"/>
</dbReference>
<dbReference type="InterPro" id="IPR015947">
    <property type="entry name" value="PUA-like_sf"/>
</dbReference>
<dbReference type="InterPro" id="IPR036987">
    <property type="entry name" value="SRA-YDG_sf"/>
</dbReference>
<dbReference type="PANTHER" id="PTHR14140">
    <property type="entry name" value="E3 UBIQUITIN-PROTEIN LIGASE UHRF-RELATED"/>
    <property type="match status" value="1"/>
</dbReference>
<dbReference type="GO" id="GO:0016567">
    <property type="term" value="P:protein ubiquitination"/>
    <property type="evidence" value="ECO:0007669"/>
    <property type="project" value="TreeGrafter"/>
</dbReference>
<comment type="subcellular location">
    <subcellularLocation>
        <location evidence="2">Nucleus</location>
    </subcellularLocation>
</comment>
<dbReference type="OrthoDB" id="2270193at2759"/>
<dbReference type="EMBL" id="FUEG01000008">
    <property type="protein sequence ID" value="SJL07252.1"/>
    <property type="molecule type" value="Genomic_DNA"/>
</dbReference>
<name>A0A284RES8_ARMOS</name>
<sequence length="337" mass="37083">MPPFPAGPLPKPARNSRVHGHIAGVPIGSIFPGRLQVRAAGLHNPPRSGIFGTSKEGGAYSVVVSGGYEDDEDHGTYFTYTGSGGRTEGYNTVQVADQEWKRGNKTLKMSATTGNPVRVIRGQNNSRYAPSEGYRYDGLYKVIKAWRQRGKMGFKMCRFLFILLEENPRLGKLPDPDEILSLLRFDEDLDDDGDDAAGSDSENESSSTRRSTSIMTASSSKSRPGVKRRRSSSSTYKPVASSSRIAPPHSVSPPIRVKFEGMPRRPVEVEVKPTKRIKLEQPKEHVPVNCAPLIDTNMSVTPVVERTPTEREIFDRIKGKQSLQGIFGRLDVTGLSP</sequence>
<dbReference type="PANTHER" id="PTHR14140:SF27">
    <property type="entry name" value="OS04G0289800 PROTEIN"/>
    <property type="match status" value="1"/>
</dbReference>
<dbReference type="GO" id="GO:0005634">
    <property type="term" value="C:nucleus"/>
    <property type="evidence" value="ECO:0007669"/>
    <property type="project" value="UniProtKB-SubCell"/>
</dbReference>
<dbReference type="InterPro" id="IPR045134">
    <property type="entry name" value="UHRF1/2-like"/>
</dbReference>
<keyword evidence="1 2" id="KW-0539">Nucleus</keyword>
<accession>A0A284RES8</accession>
<evidence type="ECO:0000313" key="6">
    <source>
        <dbReference type="Proteomes" id="UP000219338"/>
    </source>
</evidence>
<dbReference type="InterPro" id="IPR003105">
    <property type="entry name" value="SRA_YDG"/>
</dbReference>
<keyword evidence="6" id="KW-1185">Reference proteome</keyword>
<dbReference type="PROSITE" id="PS51015">
    <property type="entry name" value="YDG"/>
    <property type="match status" value="1"/>
</dbReference>
<proteinExistence type="predicted"/>
<evidence type="ECO:0000256" key="3">
    <source>
        <dbReference type="SAM" id="MobiDB-lite"/>
    </source>
</evidence>
<organism evidence="5 6">
    <name type="scientific">Armillaria ostoyae</name>
    <name type="common">Armillaria root rot fungus</name>
    <dbReference type="NCBI Taxonomy" id="47428"/>
    <lineage>
        <taxon>Eukaryota</taxon>
        <taxon>Fungi</taxon>
        <taxon>Dikarya</taxon>
        <taxon>Basidiomycota</taxon>
        <taxon>Agaricomycotina</taxon>
        <taxon>Agaricomycetes</taxon>
        <taxon>Agaricomycetidae</taxon>
        <taxon>Agaricales</taxon>
        <taxon>Marasmiineae</taxon>
        <taxon>Physalacriaceae</taxon>
        <taxon>Armillaria</taxon>
    </lineage>
</organism>
<dbReference type="Gene3D" id="2.30.280.10">
    <property type="entry name" value="SRA-YDG"/>
    <property type="match status" value="1"/>
</dbReference>
<feature type="compositionally biased region" description="Acidic residues" evidence="3">
    <location>
        <begin position="190"/>
        <end position="203"/>
    </location>
</feature>
<feature type="domain" description="YDG" evidence="4">
    <location>
        <begin position="20"/>
        <end position="163"/>
    </location>
</feature>
<evidence type="ECO:0000313" key="5">
    <source>
        <dbReference type="EMBL" id="SJL07252.1"/>
    </source>
</evidence>
<dbReference type="SMART" id="SM00466">
    <property type="entry name" value="SRA"/>
    <property type="match status" value="1"/>
</dbReference>
<dbReference type="Proteomes" id="UP000219338">
    <property type="component" value="Unassembled WGS sequence"/>
</dbReference>
<dbReference type="Pfam" id="PF02182">
    <property type="entry name" value="SAD_SRA"/>
    <property type="match status" value="1"/>
</dbReference>
<gene>
    <name evidence="5" type="ORF">ARMOST_10595</name>
</gene>
<dbReference type="GO" id="GO:0044027">
    <property type="term" value="P:negative regulation of gene expression via chromosomal CpG island methylation"/>
    <property type="evidence" value="ECO:0007669"/>
    <property type="project" value="TreeGrafter"/>
</dbReference>
<feature type="compositionally biased region" description="Polar residues" evidence="3">
    <location>
        <begin position="232"/>
        <end position="244"/>
    </location>
</feature>
<evidence type="ECO:0000256" key="2">
    <source>
        <dbReference type="PROSITE-ProRule" id="PRU00358"/>
    </source>
</evidence>
<evidence type="ECO:0000256" key="1">
    <source>
        <dbReference type="ARBA" id="ARBA00023242"/>
    </source>
</evidence>
<feature type="region of interest" description="Disordered" evidence="3">
    <location>
        <begin position="190"/>
        <end position="256"/>
    </location>
</feature>
<dbReference type="GO" id="GO:0061630">
    <property type="term" value="F:ubiquitin protein ligase activity"/>
    <property type="evidence" value="ECO:0007669"/>
    <property type="project" value="TreeGrafter"/>
</dbReference>
<dbReference type="STRING" id="47428.A0A284RES8"/>
<dbReference type="AlphaFoldDB" id="A0A284RES8"/>
<protein>
    <recommendedName>
        <fullName evidence="4">YDG domain-containing protein</fullName>
    </recommendedName>
</protein>